<evidence type="ECO:0000313" key="1">
    <source>
        <dbReference type="EMBL" id="GFX87242.1"/>
    </source>
</evidence>
<evidence type="ECO:0000313" key="2">
    <source>
        <dbReference type="Proteomes" id="UP000887159"/>
    </source>
</evidence>
<comment type="caution">
    <text evidence="1">The sequence shown here is derived from an EMBL/GenBank/DDBJ whole genome shotgun (WGS) entry which is preliminary data.</text>
</comment>
<organism evidence="1 2">
    <name type="scientific">Trichonephila clavipes</name>
    <name type="common">Golden silk orbweaver</name>
    <name type="synonym">Nephila clavipes</name>
    <dbReference type="NCBI Taxonomy" id="2585209"/>
    <lineage>
        <taxon>Eukaryota</taxon>
        <taxon>Metazoa</taxon>
        <taxon>Ecdysozoa</taxon>
        <taxon>Arthropoda</taxon>
        <taxon>Chelicerata</taxon>
        <taxon>Arachnida</taxon>
        <taxon>Araneae</taxon>
        <taxon>Araneomorphae</taxon>
        <taxon>Entelegynae</taxon>
        <taxon>Araneoidea</taxon>
        <taxon>Nephilidae</taxon>
        <taxon>Trichonephila</taxon>
    </lineage>
</organism>
<gene>
    <name evidence="1" type="primary">NCL1_31301</name>
    <name evidence="1" type="ORF">TNCV_595911</name>
</gene>
<reference evidence="1" key="1">
    <citation type="submission" date="2020-08" db="EMBL/GenBank/DDBJ databases">
        <title>Multicomponent nature underlies the extraordinary mechanical properties of spider dragline silk.</title>
        <authorList>
            <person name="Kono N."/>
            <person name="Nakamura H."/>
            <person name="Mori M."/>
            <person name="Yoshida Y."/>
            <person name="Ohtoshi R."/>
            <person name="Malay A.D."/>
            <person name="Moran D.A.P."/>
            <person name="Tomita M."/>
            <person name="Numata K."/>
            <person name="Arakawa K."/>
        </authorList>
    </citation>
    <scope>NUCLEOTIDE SEQUENCE</scope>
</reference>
<proteinExistence type="predicted"/>
<keyword evidence="2" id="KW-1185">Reference proteome</keyword>
<dbReference type="AlphaFoldDB" id="A0A8X6UX14"/>
<sequence>MKNYRTKAPMPLFYLQIENGVDAPKIYDFTELLAPSVPASKLNPSIAGTKVNQCWRCQGVVSLLRGVSPAVKCAGPHAAKIAHSSSRRAHEVRELLGRSCGQRESVP</sequence>
<dbReference type="EMBL" id="BMAU01021029">
    <property type="protein sequence ID" value="GFX87242.1"/>
    <property type="molecule type" value="Genomic_DNA"/>
</dbReference>
<protein>
    <submittedName>
        <fullName evidence="1">Zinc finger protein</fullName>
    </submittedName>
</protein>
<dbReference type="Proteomes" id="UP000887159">
    <property type="component" value="Unassembled WGS sequence"/>
</dbReference>
<name>A0A8X6UX14_TRICX</name>
<accession>A0A8X6UX14</accession>